<feature type="region of interest" description="Disordered" evidence="2">
    <location>
        <begin position="627"/>
        <end position="793"/>
    </location>
</feature>
<proteinExistence type="predicted"/>
<dbReference type="STRING" id="685588.A0A067STS2"/>
<dbReference type="AlphaFoldDB" id="A0A067STS2"/>
<feature type="region of interest" description="Disordered" evidence="2">
    <location>
        <begin position="1"/>
        <end position="286"/>
    </location>
</feature>
<feature type="compositionally biased region" description="Polar residues" evidence="2">
    <location>
        <begin position="781"/>
        <end position="791"/>
    </location>
</feature>
<dbReference type="OrthoDB" id="2757368at2759"/>
<dbReference type="HOGENOM" id="CLU_322892_0_0_1"/>
<feature type="compositionally biased region" description="Polar residues" evidence="2">
    <location>
        <begin position="736"/>
        <end position="746"/>
    </location>
</feature>
<gene>
    <name evidence="3" type="ORF">GALMADRAFT_254278</name>
</gene>
<feature type="compositionally biased region" description="Polar residues" evidence="2">
    <location>
        <begin position="113"/>
        <end position="122"/>
    </location>
</feature>
<sequence>MNPSNPSLGPISYSGHNANSSPLPGQYPSSGRYETDKVSELTAQNAHYRRHPQTYQLPADPPRPRAPSLVEPPGQNRTAAQNQYLPHGPPLTQQPPHRYPQGGHAMQPAGPSMITSPRQRIPSSVEAARLPPSVQNQYIPQGSSQFPPTQLPQRPPQQLQSFRPPSSDSQRPQPTRAPSPPPLHYRYDEGHPTFPVNTMSKNVPPPQPSHPVYSPGPPPGNQPPQPSQLSPSRDHRRSSGGSSAPLPPSSHNNVSPTGTTSAPAPAPPPQPARNPSHGQVQRPLTSPEPLVLASADAALTPLRTGIESLWNTTVGNVRGAMVKMHDDCTKLLGSERQKNNSLMVSMGEIESQLQAALSEVRSLRKEKESLKAGMDVGDVVKDKLKHEVEKWKRDNEAIKGANERLKRDREVLKISLDKASLIIAGFHADFAKLRAEKERLEIEHGVMANFANNAATSQRAGQQGDREVVDSMTSVLTAVSEQVTRQMEVKVNAILDEMQEQKNLRIQAEQKSAEALRQLEEAKRLAEPSFFYRRPTPCDRPESSSSTSSPQFRRTSQPRMDTTSHYSRPSTADNQTSHSRRNSMSSPQILSDAPALTRLSISSHSSTTTHVDMSSSPSQMKGPFQYEAHQEEVDPTSPVIPRERFQSSPLTGPEDRRQPQYSPSPYIPRPPSPTRKRTRSEYEQDQQGTTAGPSQPSSAAPSRASSPPRFKVKTEAFDDPSCIPVTPGDCPDPVPTSVTASHSTSTEEGEIRHMQPKVEPTPAEARQEYEEGEVVDPVEPQSASSTSNPGMNQVPKRHFKLGINHIDLLYKDETSWLVCRMCLTRRQAASASDRRTRAVGNINVERFPKSASWSDLVQHCQNEHPKACQDLEKLNPSQIAEKKQRMLYGSTTTFMR</sequence>
<evidence type="ECO:0000256" key="2">
    <source>
        <dbReference type="SAM" id="MobiDB-lite"/>
    </source>
</evidence>
<reference evidence="4" key="1">
    <citation type="journal article" date="2014" name="Proc. Natl. Acad. Sci. U.S.A.">
        <title>Extensive sampling of basidiomycete genomes demonstrates inadequacy of the white-rot/brown-rot paradigm for wood decay fungi.</title>
        <authorList>
            <person name="Riley R."/>
            <person name="Salamov A.A."/>
            <person name="Brown D.W."/>
            <person name="Nagy L.G."/>
            <person name="Floudas D."/>
            <person name="Held B.W."/>
            <person name="Levasseur A."/>
            <person name="Lombard V."/>
            <person name="Morin E."/>
            <person name="Otillar R."/>
            <person name="Lindquist E.A."/>
            <person name="Sun H."/>
            <person name="LaButti K.M."/>
            <person name="Schmutz J."/>
            <person name="Jabbour D."/>
            <person name="Luo H."/>
            <person name="Baker S.E."/>
            <person name="Pisabarro A.G."/>
            <person name="Walton J.D."/>
            <person name="Blanchette R.A."/>
            <person name="Henrissat B."/>
            <person name="Martin F."/>
            <person name="Cullen D."/>
            <person name="Hibbett D.S."/>
            <person name="Grigoriev I.V."/>
        </authorList>
    </citation>
    <scope>NUCLEOTIDE SEQUENCE [LARGE SCALE GENOMIC DNA]</scope>
    <source>
        <strain evidence="4">CBS 339.88</strain>
    </source>
</reference>
<name>A0A067STS2_GALM3</name>
<protein>
    <submittedName>
        <fullName evidence="3">Uncharacterized protein</fullName>
    </submittedName>
</protein>
<keyword evidence="1" id="KW-0175">Coiled coil</keyword>
<evidence type="ECO:0000313" key="3">
    <source>
        <dbReference type="EMBL" id="KDR71094.1"/>
    </source>
</evidence>
<evidence type="ECO:0000313" key="4">
    <source>
        <dbReference type="Proteomes" id="UP000027222"/>
    </source>
</evidence>
<evidence type="ECO:0000256" key="1">
    <source>
        <dbReference type="SAM" id="Coils"/>
    </source>
</evidence>
<keyword evidence="4" id="KW-1185">Reference proteome</keyword>
<feature type="compositionally biased region" description="Polar residues" evidence="2">
    <location>
        <begin position="251"/>
        <end position="261"/>
    </location>
</feature>
<accession>A0A067STS2</accession>
<feature type="compositionally biased region" description="Polar residues" evidence="2">
    <location>
        <begin position="133"/>
        <end position="144"/>
    </location>
</feature>
<feature type="region of interest" description="Disordered" evidence="2">
    <location>
        <begin position="527"/>
        <end position="594"/>
    </location>
</feature>
<feature type="compositionally biased region" description="Polar residues" evidence="2">
    <location>
        <begin position="75"/>
        <end position="84"/>
    </location>
</feature>
<dbReference type="EMBL" id="KL142394">
    <property type="protein sequence ID" value="KDR71094.1"/>
    <property type="molecule type" value="Genomic_DNA"/>
</dbReference>
<dbReference type="Proteomes" id="UP000027222">
    <property type="component" value="Unassembled WGS sequence"/>
</dbReference>
<organism evidence="3 4">
    <name type="scientific">Galerina marginata (strain CBS 339.88)</name>
    <dbReference type="NCBI Taxonomy" id="685588"/>
    <lineage>
        <taxon>Eukaryota</taxon>
        <taxon>Fungi</taxon>
        <taxon>Dikarya</taxon>
        <taxon>Basidiomycota</taxon>
        <taxon>Agaricomycotina</taxon>
        <taxon>Agaricomycetes</taxon>
        <taxon>Agaricomycetidae</taxon>
        <taxon>Agaricales</taxon>
        <taxon>Agaricineae</taxon>
        <taxon>Strophariaceae</taxon>
        <taxon>Galerina</taxon>
    </lineage>
</organism>
<feature type="compositionally biased region" description="Pro residues" evidence="2">
    <location>
        <begin position="203"/>
        <end position="226"/>
    </location>
</feature>
<feature type="coiled-coil region" evidence="1">
    <location>
        <begin position="491"/>
        <end position="525"/>
    </location>
</feature>
<feature type="compositionally biased region" description="Polar residues" evidence="2">
    <location>
        <begin position="14"/>
        <end position="29"/>
    </location>
</feature>
<feature type="compositionally biased region" description="Low complexity" evidence="2">
    <location>
        <begin position="156"/>
        <end position="174"/>
    </location>
</feature>
<feature type="coiled-coil region" evidence="1">
    <location>
        <begin position="346"/>
        <end position="443"/>
    </location>
</feature>
<feature type="compositionally biased region" description="Polar residues" evidence="2">
    <location>
        <begin position="550"/>
        <end position="589"/>
    </location>
</feature>
<feature type="compositionally biased region" description="Low complexity" evidence="2">
    <location>
        <begin position="693"/>
        <end position="709"/>
    </location>
</feature>